<keyword evidence="4" id="KW-1185">Reference proteome</keyword>
<evidence type="ECO:0000259" key="2">
    <source>
        <dbReference type="Pfam" id="PF13349"/>
    </source>
</evidence>
<dbReference type="Pfam" id="PF13349">
    <property type="entry name" value="DUF4097"/>
    <property type="match status" value="1"/>
</dbReference>
<evidence type="ECO:0000313" key="3">
    <source>
        <dbReference type="EMBL" id="MCH7409845.1"/>
    </source>
</evidence>
<feature type="chain" id="PRO_5045682503" evidence="1">
    <location>
        <begin position="21"/>
        <end position="317"/>
    </location>
</feature>
<organism evidence="3 4">
    <name type="scientific">Belliella filtrata</name>
    <dbReference type="NCBI Taxonomy" id="2923435"/>
    <lineage>
        <taxon>Bacteria</taxon>
        <taxon>Pseudomonadati</taxon>
        <taxon>Bacteroidota</taxon>
        <taxon>Cytophagia</taxon>
        <taxon>Cytophagales</taxon>
        <taxon>Cyclobacteriaceae</taxon>
        <taxon>Belliella</taxon>
    </lineage>
</organism>
<sequence>MGIKLNQILPAVLLLSFSWACDIEQEGVPKSYEESFEGIKEIEVNGRFLEVSYEGNENTSVVVLDGYTEVPESSDIELKYRQSGSKLIIEVSGESSNINFFNFGGQKRGFISLTGPENIKLNIFNSSGAIDVKYVHHDEIDLKVNSGSIKALALEVDQIQLKASSGSIKLESAVGDIVAQVNSGSIRMNEIKGNIDANASSGSVRLDDVEGLVNAKVNSGSIKLNQVKYLGDLSVSSGGISATASGLSEHTQLKSSSGSIKIQTPTDLKLFDYDLVANSGSVKVGEEKSSKRLEINNGSSHIIKGKASSGSIKISNE</sequence>
<gene>
    <name evidence="3" type="ORF">MM239_10600</name>
</gene>
<reference evidence="3" key="1">
    <citation type="submission" date="2022-03" db="EMBL/GenBank/DDBJ databases">
        <title>De novo assembled genomes of Belliella spp. (Cyclobacteriaceae) strains.</title>
        <authorList>
            <person name="Szabo A."/>
            <person name="Korponai K."/>
            <person name="Felfoldi T."/>
        </authorList>
    </citation>
    <scope>NUCLEOTIDE SEQUENCE</scope>
    <source>
        <strain evidence="3">DSM 111904</strain>
    </source>
</reference>
<dbReference type="Proteomes" id="UP001165489">
    <property type="component" value="Unassembled WGS sequence"/>
</dbReference>
<dbReference type="RefSeq" id="WP_241348214.1">
    <property type="nucleotide sequence ID" value="NZ_JAKZGP010000024.1"/>
</dbReference>
<keyword evidence="1" id="KW-0732">Signal</keyword>
<proteinExistence type="predicted"/>
<evidence type="ECO:0000256" key="1">
    <source>
        <dbReference type="SAM" id="SignalP"/>
    </source>
</evidence>
<protein>
    <submittedName>
        <fullName evidence="3">DUF4097 domain-containing protein</fullName>
    </submittedName>
</protein>
<accession>A0ABS9V0V2</accession>
<name>A0ABS9V0V2_9BACT</name>
<comment type="caution">
    <text evidence="3">The sequence shown here is derived from an EMBL/GenBank/DDBJ whole genome shotgun (WGS) entry which is preliminary data.</text>
</comment>
<feature type="domain" description="DUF4097" evidence="2">
    <location>
        <begin position="156"/>
        <end position="314"/>
    </location>
</feature>
<evidence type="ECO:0000313" key="4">
    <source>
        <dbReference type="Proteomes" id="UP001165489"/>
    </source>
</evidence>
<dbReference type="EMBL" id="JAKZGP010000024">
    <property type="protein sequence ID" value="MCH7409845.1"/>
    <property type="molecule type" value="Genomic_DNA"/>
</dbReference>
<feature type="signal peptide" evidence="1">
    <location>
        <begin position="1"/>
        <end position="20"/>
    </location>
</feature>
<dbReference type="InterPro" id="IPR025164">
    <property type="entry name" value="Toastrack_DUF4097"/>
</dbReference>